<dbReference type="AlphaFoldDB" id="A0A561B293"/>
<feature type="transmembrane region" description="Helical" evidence="1">
    <location>
        <begin position="58"/>
        <end position="77"/>
    </location>
</feature>
<evidence type="ECO:0000313" key="3">
    <source>
        <dbReference type="Proteomes" id="UP000319722"/>
    </source>
</evidence>
<evidence type="ECO:0000313" key="2">
    <source>
        <dbReference type="EMBL" id="TWD72987.1"/>
    </source>
</evidence>
<dbReference type="RefSeq" id="WP_145747746.1">
    <property type="nucleotide sequence ID" value="NZ_VIVL01000025.1"/>
</dbReference>
<dbReference type="EMBL" id="VIVL01000025">
    <property type="protein sequence ID" value="TWD72987.1"/>
    <property type="molecule type" value="Genomic_DNA"/>
</dbReference>
<accession>A0A561B293</accession>
<keyword evidence="1" id="KW-1133">Transmembrane helix</keyword>
<proteinExistence type="predicted"/>
<comment type="caution">
    <text evidence="2">The sequence shown here is derived from an EMBL/GenBank/DDBJ whole genome shotgun (WGS) entry which is preliminary data.</text>
</comment>
<keyword evidence="1" id="KW-0812">Transmembrane</keyword>
<protein>
    <submittedName>
        <fullName evidence="2">Uncharacterized protein</fullName>
    </submittedName>
</protein>
<dbReference type="Proteomes" id="UP000319722">
    <property type="component" value="Unassembled WGS sequence"/>
</dbReference>
<sequence>MRLLKLLRTVLRVLWWALAAAIPVVQYRFHDSYRRAIGCPASGDCYVPGAELLLDMQLLAAGSAVVLWPLCAWYAIVKPWRARRASPGEAGGPLRRPLRG</sequence>
<name>A0A561B293_9BURK</name>
<reference evidence="2 3" key="1">
    <citation type="submission" date="2019-06" db="EMBL/GenBank/DDBJ databases">
        <title>Sorghum-associated microbial communities from plants grown in Nebraska, USA.</title>
        <authorList>
            <person name="Schachtman D."/>
        </authorList>
    </citation>
    <scope>NUCLEOTIDE SEQUENCE [LARGE SCALE GENOMIC DNA]</scope>
    <source>
        <strain evidence="2 3">T529</strain>
    </source>
</reference>
<evidence type="ECO:0000256" key="1">
    <source>
        <dbReference type="SAM" id="Phobius"/>
    </source>
</evidence>
<dbReference type="OrthoDB" id="9933217at2"/>
<keyword evidence="1" id="KW-0472">Membrane</keyword>
<gene>
    <name evidence="2" type="ORF">FB547_1259</name>
</gene>
<organism evidence="2 3">
    <name type="scientific">Variovorax beijingensis</name>
    <dbReference type="NCBI Taxonomy" id="2496117"/>
    <lineage>
        <taxon>Bacteria</taxon>
        <taxon>Pseudomonadati</taxon>
        <taxon>Pseudomonadota</taxon>
        <taxon>Betaproteobacteria</taxon>
        <taxon>Burkholderiales</taxon>
        <taxon>Comamonadaceae</taxon>
        <taxon>Variovorax</taxon>
    </lineage>
</organism>